<comment type="catalytic activity">
    <reaction evidence="1">
        <text>RX + glutathione = an S-substituted glutathione + a halide anion + H(+)</text>
        <dbReference type="Rhea" id="RHEA:16437"/>
        <dbReference type="ChEBI" id="CHEBI:15378"/>
        <dbReference type="ChEBI" id="CHEBI:16042"/>
        <dbReference type="ChEBI" id="CHEBI:17792"/>
        <dbReference type="ChEBI" id="CHEBI:57925"/>
        <dbReference type="ChEBI" id="CHEBI:90779"/>
        <dbReference type="EC" id="2.5.1.18"/>
    </reaction>
</comment>
<dbReference type="EC" id="2.5.1.18" evidence="1"/>
<reference evidence="3 4" key="1">
    <citation type="journal article" date="2016" name="G3 (Bethesda)">
        <title>First Draft Assembly and Annotation of the Genome of a California Endemic Oak Quercus lobata Nee (Fagaceae).</title>
        <authorList>
            <person name="Sork V.L."/>
            <person name="Fitz-Gibbon S.T."/>
            <person name="Puiu D."/>
            <person name="Crepeau M."/>
            <person name="Gugger P.F."/>
            <person name="Sherman R."/>
            <person name="Stevens K."/>
            <person name="Langley C.H."/>
            <person name="Pellegrini M."/>
            <person name="Salzberg S.L."/>
        </authorList>
    </citation>
    <scope>NUCLEOTIDE SEQUENCE [LARGE SCALE GENOMIC DNA]</scope>
    <source>
        <strain evidence="3 4">cv. SW786</strain>
    </source>
</reference>
<dbReference type="Proteomes" id="UP000594261">
    <property type="component" value="Chromosome 10"/>
</dbReference>
<dbReference type="SFLD" id="SFLDS00019">
    <property type="entry name" value="Glutathione_Transferase_(cytos"/>
    <property type="match status" value="1"/>
</dbReference>
<dbReference type="PANTHER" id="PTHR11260:SF711">
    <property type="entry name" value="GLUTATHIONE S-TRANSFERASE U9"/>
    <property type="match status" value="1"/>
</dbReference>
<dbReference type="Gene3D" id="3.40.30.10">
    <property type="entry name" value="Glutaredoxin"/>
    <property type="match status" value="1"/>
</dbReference>
<dbReference type="OMA" id="WANIIDL"/>
<evidence type="ECO:0000313" key="4">
    <source>
        <dbReference type="Proteomes" id="UP000594261"/>
    </source>
</evidence>
<dbReference type="GO" id="GO:0006749">
    <property type="term" value="P:glutathione metabolic process"/>
    <property type="evidence" value="ECO:0007669"/>
    <property type="project" value="TreeGrafter"/>
</dbReference>
<keyword evidence="4" id="KW-1185">Reference proteome</keyword>
<comment type="similarity">
    <text evidence="1">Belongs to the GST superfamily.</text>
</comment>
<comment type="subcellular location">
    <subcellularLocation>
        <location evidence="1">Cytoplasm</location>
        <location evidence="1">Cytosol</location>
    </subcellularLocation>
</comment>
<evidence type="ECO:0000256" key="1">
    <source>
        <dbReference type="RuleBase" id="RU369102"/>
    </source>
</evidence>
<dbReference type="InParanoid" id="A0A7N2RBP9"/>
<organism evidence="3 4">
    <name type="scientific">Quercus lobata</name>
    <name type="common">Valley oak</name>
    <dbReference type="NCBI Taxonomy" id="97700"/>
    <lineage>
        <taxon>Eukaryota</taxon>
        <taxon>Viridiplantae</taxon>
        <taxon>Streptophyta</taxon>
        <taxon>Embryophyta</taxon>
        <taxon>Tracheophyta</taxon>
        <taxon>Spermatophyta</taxon>
        <taxon>Magnoliopsida</taxon>
        <taxon>eudicotyledons</taxon>
        <taxon>Gunneridae</taxon>
        <taxon>Pentapetalae</taxon>
        <taxon>rosids</taxon>
        <taxon>fabids</taxon>
        <taxon>Fagales</taxon>
        <taxon>Fagaceae</taxon>
        <taxon>Quercus</taxon>
    </lineage>
</organism>
<keyword evidence="1" id="KW-0963">Cytoplasm</keyword>
<dbReference type="EMBL" id="LRBV02000010">
    <property type="status" value="NOT_ANNOTATED_CDS"/>
    <property type="molecule type" value="Genomic_DNA"/>
</dbReference>
<protein>
    <recommendedName>
        <fullName evidence="1">Glutathione S-transferase</fullName>
        <ecNumber evidence="1">2.5.1.18</ecNumber>
    </recommendedName>
</protein>
<dbReference type="InterPro" id="IPR036249">
    <property type="entry name" value="Thioredoxin-like_sf"/>
</dbReference>
<dbReference type="SUPFAM" id="SSF52833">
    <property type="entry name" value="Thioredoxin-like"/>
    <property type="match status" value="1"/>
</dbReference>
<dbReference type="SFLD" id="SFLDG00358">
    <property type="entry name" value="Main_(cytGST)"/>
    <property type="match status" value="1"/>
</dbReference>
<dbReference type="EnsemblPlants" id="QL10p016738:mrna">
    <property type="protein sequence ID" value="QL10p016738:mrna"/>
    <property type="gene ID" value="QL10p016738"/>
</dbReference>
<accession>A0A7N2RBP9</accession>
<dbReference type="Gramene" id="QL10p016738:mrna">
    <property type="protein sequence ID" value="QL10p016738:mrna"/>
    <property type="gene ID" value="QL10p016738"/>
</dbReference>
<dbReference type="GO" id="GO:0005829">
    <property type="term" value="C:cytosol"/>
    <property type="evidence" value="ECO:0007669"/>
    <property type="project" value="UniProtKB-SubCell"/>
</dbReference>
<dbReference type="CDD" id="cd03058">
    <property type="entry name" value="GST_N_Tau"/>
    <property type="match status" value="1"/>
</dbReference>
<evidence type="ECO:0000313" key="3">
    <source>
        <dbReference type="EnsemblPlants" id="QL10p016738:mrna"/>
    </source>
</evidence>
<reference evidence="3" key="2">
    <citation type="submission" date="2021-01" db="UniProtKB">
        <authorList>
            <consortium name="EnsemblPlants"/>
        </authorList>
    </citation>
    <scope>IDENTIFICATION</scope>
</reference>
<evidence type="ECO:0000259" key="2">
    <source>
        <dbReference type="PROSITE" id="PS50404"/>
    </source>
</evidence>
<proteinExistence type="inferred from homology"/>
<dbReference type="FunCoup" id="A0A7N2RBP9">
    <property type="interactions" value="146"/>
</dbReference>
<dbReference type="InterPro" id="IPR004045">
    <property type="entry name" value="Glutathione_S-Trfase_N"/>
</dbReference>
<dbReference type="InterPro" id="IPR045073">
    <property type="entry name" value="Omega/Tau-like"/>
</dbReference>
<feature type="domain" description="GST N-terminal" evidence="2">
    <location>
        <begin position="1"/>
        <end position="73"/>
    </location>
</feature>
<dbReference type="PANTHER" id="PTHR11260">
    <property type="entry name" value="GLUTATHIONE S-TRANSFERASE, GST, SUPERFAMILY, GST DOMAIN CONTAINING"/>
    <property type="match status" value="1"/>
</dbReference>
<sequence length="153" mass="17944">MWASPFVRLVKLTLEIKGIQYEYVEEDLVNKSLVLHKYNPVHKKVPVLVVNGKPLVESLIILEYIDETWKNSPRFLPENPYKKAQLRFWCSFVHEQVFETMMLVLTSNGEEEEKAVKEFFERISTLEVEIKNIFPEGIQVIDQKNVGLLDVCF</sequence>
<name>A0A7N2RBP9_QUELO</name>
<dbReference type="PROSITE" id="PS50404">
    <property type="entry name" value="GST_NTER"/>
    <property type="match status" value="1"/>
</dbReference>
<dbReference type="AlphaFoldDB" id="A0A7N2RBP9"/>
<dbReference type="Gene3D" id="1.20.1050.10">
    <property type="match status" value="1"/>
</dbReference>
<keyword evidence="1" id="KW-0808">Transferase</keyword>
<comment type="function">
    <text evidence="1">Is involved in the conjugation of reduced glutathione to a wide number of exogenous and endogenous hydrophobic electrophiles.</text>
</comment>
<dbReference type="Pfam" id="PF02798">
    <property type="entry name" value="GST_N"/>
    <property type="match status" value="1"/>
</dbReference>
<dbReference type="InterPro" id="IPR040079">
    <property type="entry name" value="Glutathione_S-Trfase"/>
</dbReference>
<dbReference type="GO" id="GO:0004364">
    <property type="term" value="F:glutathione transferase activity"/>
    <property type="evidence" value="ECO:0007669"/>
    <property type="project" value="UniProtKB-UniRule"/>
</dbReference>